<dbReference type="Gene3D" id="3.40.50.1110">
    <property type="entry name" value="SGNH hydrolase"/>
    <property type="match status" value="1"/>
</dbReference>
<sequence>MREYIDYQKSICNRGNLYRIKQVMKRAAAGEDITVGFIGGSITQGSLATNSTNCYAYKTFEWWKENFKDANFTYINAGIGGTTSHFGSARVEDDLLKFNPDFVIVEFSVNDDPNEFFLETYEGLVRHIYNHKNKPALLLVSNVFYDTGANAQGQHSKVARALELPLVSMESSIYPAVRDGKIKNRDITPDDLHPNDLGHELVASVIQYFLDRTMQEMLIGEKPSFEADVLPVAITKNRYEAARRYNNKNTDAAWDGFEVDDEPQAGITDCFKNGWKSKQSEACLSLEVTGTEIAVQYRKYVSGKSPKAKILVDGTEVAIIDAAFDETWGDKLELTPVASNLKAKNHKVQIVTCEESNLDNPMYIVSIITAG</sequence>
<dbReference type="InterPro" id="IPR013830">
    <property type="entry name" value="SGNH_hydro"/>
</dbReference>
<reference evidence="2" key="1">
    <citation type="submission" date="2019-04" db="EMBL/GenBank/DDBJ databases">
        <title>Evolution of Biomass-Degrading Anaerobic Consortia Revealed by Metagenomics.</title>
        <authorList>
            <person name="Peng X."/>
        </authorList>
    </citation>
    <scope>NUCLEOTIDE SEQUENCE</scope>
    <source>
        <strain evidence="2">SIG311</strain>
    </source>
</reference>
<dbReference type="PANTHER" id="PTHR34407:SF1">
    <property type="entry name" value="SGNH HYDROLASE-TYPE ESTERASE DOMAIN-CONTAINING PROTEIN"/>
    <property type="match status" value="1"/>
</dbReference>
<dbReference type="CDD" id="cd00229">
    <property type="entry name" value="SGNH_hydrolase"/>
    <property type="match status" value="1"/>
</dbReference>
<dbReference type="InterPro" id="IPR036514">
    <property type="entry name" value="SGNH_hydro_sf"/>
</dbReference>
<dbReference type="Proteomes" id="UP000766246">
    <property type="component" value="Unassembled WGS sequence"/>
</dbReference>
<dbReference type="Gene3D" id="2.60.120.260">
    <property type="entry name" value="Galactose-binding domain-like"/>
    <property type="match status" value="1"/>
</dbReference>
<protein>
    <submittedName>
        <fullName evidence="2">SGNH/GDSL hydrolase family protein</fullName>
    </submittedName>
</protein>
<comment type="caution">
    <text evidence="2">The sequence shown here is derived from an EMBL/GenBank/DDBJ whole genome shotgun (WGS) entry which is preliminary data.</text>
</comment>
<accession>A0A927U828</accession>
<dbReference type="SUPFAM" id="SSF52266">
    <property type="entry name" value="SGNH hydrolase"/>
    <property type="match status" value="1"/>
</dbReference>
<dbReference type="GO" id="GO:0016787">
    <property type="term" value="F:hydrolase activity"/>
    <property type="evidence" value="ECO:0007669"/>
    <property type="project" value="UniProtKB-KW"/>
</dbReference>
<proteinExistence type="predicted"/>
<evidence type="ECO:0000313" key="2">
    <source>
        <dbReference type="EMBL" id="MBE5920019.1"/>
    </source>
</evidence>
<keyword evidence="2" id="KW-0378">Hydrolase</keyword>
<name>A0A927U828_9FIRM</name>
<dbReference type="EMBL" id="SVER01000022">
    <property type="protein sequence ID" value="MBE5920019.1"/>
    <property type="molecule type" value="Genomic_DNA"/>
</dbReference>
<evidence type="ECO:0000259" key="1">
    <source>
        <dbReference type="Pfam" id="PF13472"/>
    </source>
</evidence>
<dbReference type="Pfam" id="PF13472">
    <property type="entry name" value="Lipase_GDSL_2"/>
    <property type="match status" value="1"/>
</dbReference>
<gene>
    <name evidence="2" type="ORF">E7272_09265</name>
</gene>
<evidence type="ECO:0000313" key="3">
    <source>
        <dbReference type="Proteomes" id="UP000766246"/>
    </source>
</evidence>
<organism evidence="2 3">
    <name type="scientific">Pseudobutyrivibrio ruminis</name>
    <dbReference type="NCBI Taxonomy" id="46206"/>
    <lineage>
        <taxon>Bacteria</taxon>
        <taxon>Bacillati</taxon>
        <taxon>Bacillota</taxon>
        <taxon>Clostridia</taxon>
        <taxon>Lachnospirales</taxon>
        <taxon>Lachnospiraceae</taxon>
        <taxon>Pseudobutyrivibrio</taxon>
    </lineage>
</organism>
<dbReference type="PANTHER" id="PTHR34407">
    <property type="entry name" value="EXPRESSED PROTEIN"/>
    <property type="match status" value="1"/>
</dbReference>
<feature type="domain" description="SGNH hydrolase-type esterase" evidence="1">
    <location>
        <begin position="37"/>
        <end position="201"/>
    </location>
</feature>
<dbReference type="AlphaFoldDB" id="A0A927U828"/>